<reference evidence="1" key="1">
    <citation type="submission" date="2014-11" db="EMBL/GenBank/DDBJ databases">
        <authorList>
            <person name="Amaro Gonzalez C."/>
        </authorList>
    </citation>
    <scope>NUCLEOTIDE SEQUENCE</scope>
</reference>
<organism evidence="1">
    <name type="scientific">Anguilla anguilla</name>
    <name type="common">European freshwater eel</name>
    <name type="synonym">Muraena anguilla</name>
    <dbReference type="NCBI Taxonomy" id="7936"/>
    <lineage>
        <taxon>Eukaryota</taxon>
        <taxon>Metazoa</taxon>
        <taxon>Chordata</taxon>
        <taxon>Craniata</taxon>
        <taxon>Vertebrata</taxon>
        <taxon>Euteleostomi</taxon>
        <taxon>Actinopterygii</taxon>
        <taxon>Neopterygii</taxon>
        <taxon>Teleostei</taxon>
        <taxon>Anguilliformes</taxon>
        <taxon>Anguillidae</taxon>
        <taxon>Anguilla</taxon>
    </lineage>
</organism>
<evidence type="ECO:0000313" key="1">
    <source>
        <dbReference type="EMBL" id="JAH46316.1"/>
    </source>
</evidence>
<dbReference type="AlphaFoldDB" id="A0A0E9SYE3"/>
<sequence>MVRNQHLSITAYLKCIVFKKGKDNISYIDIVYFYI</sequence>
<proteinExistence type="predicted"/>
<protein>
    <submittedName>
        <fullName evidence="1">Uncharacterized protein</fullName>
    </submittedName>
</protein>
<reference evidence="1" key="2">
    <citation type="journal article" date="2015" name="Fish Shellfish Immunol.">
        <title>Early steps in the European eel (Anguilla anguilla)-Vibrio vulnificus interaction in the gills: Role of the RtxA13 toxin.</title>
        <authorList>
            <person name="Callol A."/>
            <person name="Pajuelo D."/>
            <person name="Ebbesson L."/>
            <person name="Teles M."/>
            <person name="MacKenzie S."/>
            <person name="Amaro C."/>
        </authorList>
    </citation>
    <scope>NUCLEOTIDE SEQUENCE</scope>
</reference>
<accession>A0A0E9SYE3</accession>
<name>A0A0E9SYE3_ANGAN</name>
<dbReference type="EMBL" id="GBXM01062261">
    <property type="protein sequence ID" value="JAH46316.1"/>
    <property type="molecule type" value="Transcribed_RNA"/>
</dbReference>